<evidence type="ECO:0000256" key="1">
    <source>
        <dbReference type="PROSITE-ProRule" id="PRU00339"/>
    </source>
</evidence>
<dbReference type="OrthoDB" id="446317at2"/>
<keyword evidence="5" id="KW-1185">Reference proteome</keyword>
<feature type="domain" description="CHAT" evidence="3">
    <location>
        <begin position="605"/>
        <end position="878"/>
    </location>
</feature>
<evidence type="ECO:0000313" key="5">
    <source>
        <dbReference type="Proteomes" id="UP000218418"/>
    </source>
</evidence>
<protein>
    <recommendedName>
        <fullName evidence="3">CHAT domain-containing protein</fullName>
    </recommendedName>
</protein>
<dbReference type="Pfam" id="PF13181">
    <property type="entry name" value="TPR_8"/>
    <property type="match status" value="2"/>
</dbReference>
<dbReference type="Pfam" id="PF12770">
    <property type="entry name" value="CHAT"/>
    <property type="match status" value="1"/>
</dbReference>
<dbReference type="PANTHER" id="PTHR10098:SF112">
    <property type="entry name" value="SLR0380 PROTEIN"/>
    <property type="match status" value="1"/>
</dbReference>
<keyword evidence="2" id="KW-0472">Membrane</keyword>
<keyword evidence="1" id="KW-0802">TPR repeat</keyword>
<dbReference type="InterPro" id="IPR024983">
    <property type="entry name" value="CHAT_dom"/>
</dbReference>
<name>A0A1Z4LK55_9CYAN</name>
<dbReference type="EMBL" id="AP018227">
    <property type="protein sequence ID" value="BAY81616.1"/>
    <property type="molecule type" value="Genomic_DNA"/>
</dbReference>
<dbReference type="InterPro" id="IPR011990">
    <property type="entry name" value="TPR-like_helical_dom_sf"/>
</dbReference>
<dbReference type="PANTHER" id="PTHR10098">
    <property type="entry name" value="RAPSYN-RELATED"/>
    <property type="match status" value="1"/>
</dbReference>
<dbReference type="Gene3D" id="1.25.40.10">
    <property type="entry name" value="Tetratricopeptide repeat domain"/>
    <property type="match status" value="3"/>
</dbReference>
<dbReference type="AlphaFoldDB" id="A0A1Z4LK55"/>
<dbReference type="SUPFAM" id="SSF48452">
    <property type="entry name" value="TPR-like"/>
    <property type="match status" value="2"/>
</dbReference>
<dbReference type="Proteomes" id="UP000218418">
    <property type="component" value="Chromosome"/>
</dbReference>
<evidence type="ECO:0000259" key="3">
    <source>
        <dbReference type="Pfam" id="PF12770"/>
    </source>
</evidence>
<dbReference type="PROSITE" id="PS50005">
    <property type="entry name" value="TPR"/>
    <property type="match status" value="1"/>
</dbReference>
<proteinExistence type="predicted"/>
<organism evidence="4 5">
    <name type="scientific">Calothrix parasitica NIES-267</name>
    <dbReference type="NCBI Taxonomy" id="1973488"/>
    <lineage>
        <taxon>Bacteria</taxon>
        <taxon>Bacillati</taxon>
        <taxon>Cyanobacteriota</taxon>
        <taxon>Cyanophyceae</taxon>
        <taxon>Nostocales</taxon>
        <taxon>Calotrichaceae</taxon>
        <taxon>Calothrix</taxon>
    </lineage>
</organism>
<gene>
    <name evidence="4" type="ORF">NIES267_10930</name>
</gene>
<reference evidence="4 5" key="1">
    <citation type="submission" date="2017-06" db="EMBL/GenBank/DDBJ databases">
        <title>Genome sequencing of cyanobaciteial culture collection at National Institute for Environmental Studies (NIES).</title>
        <authorList>
            <person name="Hirose Y."/>
            <person name="Shimura Y."/>
            <person name="Fujisawa T."/>
            <person name="Nakamura Y."/>
            <person name="Kawachi M."/>
        </authorList>
    </citation>
    <scope>NUCLEOTIDE SEQUENCE [LARGE SCALE GENOMIC DNA]</scope>
    <source>
        <strain evidence="4 5">NIES-267</strain>
    </source>
</reference>
<dbReference type="Pfam" id="PF13424">
    <property type="entry name" value="TPR_12"/>
    <property type="match status" value="1"/>
</dbReference>
<evidence type="ECO:0000313" key="4">
    <source>
        <dbReference type="EMBL" id="BAY81616.1"/>
    </source>
</evidence>
<sequence length="880" mass="98332">MKSRINKYIAFIKLERYKLKSFSFISRGRKNKALKIRYFPAFISIFLITALCIINFPVTANIVKSQSVASLQQGKQLYEAEQYADSVKVLQQVVTNYRNSGDKLRQAVALSNLALAYQKLGKLNQAQQTITESLNLIQNPQADSTKNLSVAKILDIQGSIQLDLGKAEQALKTWQNAETIYKQINNQNGVVSSRINQAQAWLVLGFYRRSLTILTALQQELKSQPDSTTKAVELRSLGDSLQLAGDLKESRKVLQKSLDIAQKLKSPQNISAALFSLANTARVEQDFPEAIKFYQQAATVTPNPITKTQASINQLSLLVNTGETDTAQTLLPEITTQLNKLPPSQTNIYARLHLVQSLLKLNTKPETIAQISATAVQQAKSLADKRAESFALGTLGSVYEKTKQFSNAEKLTKQALTIAQTINAPDISYRWHWQLGRLLKQQGKIDNAIASYDTAINNLQTLRSDLVAVNRDVQYSFKESVEPVYRESVALLLESQQNNKSEKILDKARQRIESLQLAELDDYFRQACIDTQTVVLDKVVDQDNPTAAIIYPIILPEQLQVIVKIPNQPLRNYSVNKSRSEVETVLTQLREYMLQADRVEDVQYLSQQVYGWLIKNIESDLEKSGVKTLVFVLDGSLRNIPMATLYDGQQYLVEKYAVSLSLGLQLLAPKPLAEEPLKVLAAGLVEPPQDYQKFPPLPAIKSEFNLINQAGVSNKQLLDQEFTSTTLEKNVNSTPFNILHLATHGQFSSQPENTFILAADGAINVTQFDSLLRRRDESRSQTLEMLVLSACQTAAGDNRATLGLAGVSVKAGARSTLASLWHVDDNSTAILMGEFYRELANTKVTKAEALRRAQVTLLKNYPNYERPSFWAPYVLVGNWL</sequence>
<accession>A0A1Z4LK55</accession>
<feature type="repeat" description="TPR" evidence="1">
    <location>
        <begin position="271"/>
        <end position="304"/>
    </location>
</feature>
<keyword evidence="2" id="KW-0812">Transmembrane</keyword>
<evidence type="ECO:0000256" key="2">
    <source>
        <dbReference type="SAM" id="Phobius"/>
    </source>
</evidence>
<dbReference type="InterPro" id="IPR019734">
    <property type="entry name" value="TPR_rpt"/>
</dbReference>
<keyword evidence="2" id="KW-1133">Transmembrane helix</keyword>
<dbReference type="SMART" id="SM00028">
    <property type="entry name" value="TPR"/>
    <property type="match status" value="7"/>
</dbReference>
<dbReference type="Pfam" id="PF13174">
    <property type="entry name" value="TPR_6"/>
    <property type="match status" value="1"/>
</dbReference>
<feature type="transmembrane region" description="Helical" evidence="2">
    <location>
        <begin position="36"/>
        <end position="58"/>
    </location>
</feature>